<accession>A0A565BEI6</accession>
<feature type="region of interest" description="Disordered" evidence="1">
    <location>
        <begin position="95"/>
        <end position="115"/>
    </location>
</feature>
<feature type="region of interest" description="Disordered" evidence="1">
    <location>
        <begin position="134"/>
        <end position="155"/>
    </location>
</feature>
<gene>
    <name evidence="2" type="ORF">ANE_LOCUS9725</name>
</gene>
<evidence type="ECO:0000313" key="2">
    <source>
        <dbReference type="EMBL" id="VVA99280.1"/>
    </source>
</evidence>
<name>A0A565BEI6_9BRAS</name>
<dbReference type="AlphaFoldDB" id="A0A565BEI6"/>
<protein>
    <submittedName>
        <fullName evidence="2">Uncharacterized protein</fullName>
    </submittedName>
</protein>
<dbReference type="Proteomes" id="UP000489600">
    <property type="component" value="Unassembled WGS sequence"/>
</dbReference>
<reference evidence="2" key="1">
    <citation type="submission" date="2019-07" db="EMBL/GenBank/DDBJ databases">
        <authorList>
            <person name="Dittberner H."/>
        </authorList>
    </citation>
    <scope>NUCLEOTIDE SEQUENCE [LARGE SCALE GENOMIC DNA]</scope>
</reference>
<comment type="caution">
    <text evidence="2">The sequence shown here is derived from an EMBL/GenBank/DDBJ whole genome shotgun (WGS) entry which is preliminary data.</text>
</comment>
<evidence type="ECO:0000256" key="1">
    <source>
        <dbReference type="SAM" id="MobiDB-lite"/>
    </source>
</evidence>
<keyword evidence="3" id="KW-1185">Reference proteome</keyword>
<dbReference type="EMBL" id="CABITT030000003">
    <property type="protein sequence ID" value="VVA99280.1"/>
    <property type="molecule type" value="Genomic_DNA"/>
</dbReference>
<sequence length="172" mass="19241">MLATPSSHCSTVSTLSLRPDEAEIRRPSELEMLSSAIFISMLYWFDKDANHRKESCVCTVKLLKHKTICAYAECVSVCFSPRATLRKCARRLPSTRYQGSTSSNERKRSHTHKTTLSNLRSIVKDLDAKVNHMLPTATPTSSTASANANEHARSRSTVRLIHMDCQISRATT</sequence>
<evidence type="ECO:0000313" key="3">
    <source>
        <dbReference type="Proteomes" id="UP000489600"/>
    </source>
</evidence>
<organism evidence="2 3">
    <name type="scientific">Arabis nemorensis</name>
    <dbReference type="NCBI Taxonomy" id="586526"/>
    <lineage>
        <taxon>Eukaryota</taxon>
        <taxon>Viridiplantae</taxon>
        <taxon>Streptophyta</taxon>
        <taxon>Embryophyta</taxon>
        <taxon>Tracheophyta</taxon>
        <taxon>Spermatophyta</taxon>
        <taxon>Magnoliopsida</taxon>
        <taxon>eudicotyledons</taxon>
        <taxon>Gunneridae</taxon>
        <taxon>Pentapetalae</taxon>
        <taxon>rosids</taxon>
        <taxon>malvids</taxon>
        <taxon>Brassicales</taxon>
        <taxon>Brassicaceae</taxon>
        <taxon>Arabideae</taxon>
        <taxon>Arabis</taxon>
    </lineage>
</organism>
<feature type="compositionally biased region" description="Low complexity" evidence="1">
    <location>
        <begin position="135"/>
        <end position="149"/>
    </location>
</feature>
<proteinExistence type="predicted"/>